<evidence type="ECO:0000256" key="4">
    <source>
        <dbReference type="ARBA" id="ARBA00022723"/>
    </source>
</evidence>
<dbReference type="InterPro" id="IPR050377">
    <property type="entry name" value="Radical_SAM_PqqE_MftC-like"/>
</dbReference>
<organism evidence="9 10">
    <name type="scientific">Putridiphycobacter roseus</name>
    <dbReference type="NCBI Taxonomy" id="2219161"/>
    <lineage>
        <taxon>Bacteria</taxon>
        <taxon>Pseudomonadati</taxon>
        <taxon>Bacteroidota</taxon>
        <taxon>Flavobacteriia</taxon>
        <taxon>Flavobacteriales</taxon>
        <taxon>Crocinitomicaceae</taxon>
        <taxon>Putridiphycobacter</taxon>
    </lineage>
</organism>
<keyword evidence="6" id="KW-0411">Iron-sulfur</keyword>
<evidence type="ECO:0000256" key="1">
    <source>
        <dbReference type="ARBA" id="ARBA00001966"/>
    </source>
</evidence>
<dbReference type="SUPFAM" id="SSF102114">
    <property type="entry name" value="Radical SAM enzymes"/>
    <property type="match status" value="1"/>
</dbReference>
<dbReference type="SFLD" id="SFLDS00029">
    <property type="entry name" value="Radical_SAM"/>
    <property type="match status" value="1"/>
</dbReference>
<name>A0A2W1MV42_9FLAO</name>
<dbReference type="PANTHER" id="PTHR11228">
    <property type="entry name" value="RADICAL SAM DOMAIN PROTEIN"/>
    <property type="match status" value="1"/>
</dbReference>
<proteinExistence type="predicted"/>
<dbReference type="InterPro" id="IPR007197">
    <property type="entry name" value="rSAM"/>
</dbReference>
<keyword evidence="3" id="KW-0949">S-adenosyl-L-methionine</keyword>
<evidence type="ECO:0000313" key="10">
    <source>
        <dbReference type="Proteomes" id="UP000249248"/>
    </source>
</evidence>
<evidence type="ECO:0000259" key="8">
    <source>
        <dbReference type="Pfam" id="PF13186"/>
    </source>
</evidence>
<dbReference type="GO" id="GO:0046872">
    <property type="term" value="F:metal ion binding"/>
    <property type="evidence" value="ECO:0007669"/>
    <property type="project" value="UniProtKB-KW"/>
</dbReference>
<dbReference type="Pfam" id="PF13186">
    <property type="entry name" value="SPASM"/>
    <property type="match status" value="1"/>
</dbReference>
<evidence type="ECO:0000259" key="7">
    <source>
        <dbReference type="Pfam" id="PF04055"/>
    </source>
</evidence>
<protein>
    <submittedName>
        <fullName evidence="9">Radical SAM protein</fullName>
    </submittedName>
</protein>
<comment type="cofactor">
    <cofactor evidence="1">
        <name>[4Fe-4S] cluster</name>
        <dbReference type="ChEBI" id="CHEBI:49883"/>
    </cofactor>
</comment>
<keyword evidence="10" id="KW-1185">Reference proteome</keyword>
<dbReference type="InterPro" id="IPR013785">
    <property type="entry name" value="Aldolase_TIM"/>
</dbReference>
<dbReference type="SFLD" id="SFLDG01387">
    <property type="entry name" value="BtrN-like_SPASM_domain_contain"/>
    <property type="match status" value="1"/>
</dbReference>
<sequence>MLVRKKLQILKTFTLARIWNFGLLKLSYTLSIWTKKPIHWGNPIAISIEPTTACNLKCPECPSGLRQFTRATGNLKPKINTAILDSLGKDLQYINYYFQGEPFINPNFLDFVKAARAKNIYVLTSTNAHFISPKIAAEVVASGLSEMIVSLDGTTQETYENYRIEGKLDTVLQGLKNIQAAKKEANVKHPIVSIQFLVTAQNEHQIPEVKTWVEKYGADNLNLKTIQVYNYEKGNRLIPKNEKYSRYKEKADGTFALKNKMSNYCWRMWSTCVFTWDGTIVPCCFDKDAKYKMGEISKAEFQSIWKNGLYNDFRQKILKNRSEIDICQNCSEGSKIWI</sequence>
<dbReference type="Proteomes" id="UP000249248">
    <property type="component" value="Unassembled WGS sequence"/>
</dbReference>
<dbReference type="AlphaFoldDB" id="A0A2W1MV42"/>
<comment type="caution">
    <text evidence="9">The sequence shown here is derived from an EMBL/GenBank/DDBJ whole genome shotgun (WGS) entry which is preliminary data.</text>
</comment>
<feature type="domain" description="Radical SAM core" evidence="7">
    <location>
        <begin position="48"/>
        <end position="204"/>
    </location>
</feature>
<dbReference type="InterPro" id="IPR058240">
    <property type="entry name" value="rSAM_sf"/>
</dbReference>
<dbReference type="Pfam" id="PF04055">
    <property type="entry name" value="Radical_SAM"/>
    <property type="match status" value="1"/>
</dbReference>
<evidence type="ECO:0000256" key="3">
    <source>
        <dbReference type="ARBA" id="ARBA00022691"/>
    </source>
</evidence>
<evidence type="ECO:0000256" key="6">
    <source>
        <dbReference type="ARBA" id="ARBA00023014"/>
    </source>
</evidence>
<reference evidence="9 10" key="1">
    <citation type="submission" date="2018-06" db="EMBL/GenBank/DDBJ databases">
        <title>The draft genome sequence of Crocinitomix sp. SM1701.</title>
        <authorList>
            <person name="Zhang X."/>
        </authorList>
    </citation>
    <scope>NUCLEOTIDE SEQUENCE [LARGE SCALE GENOMIC DNA]</scope>
    <source>
        <strain evidence="9 10">SM1701</strain>
    </source>
</reference>
<dbReference type="Gene3D" id="3.20.20.70">
    <property type="entry name" value="Aldolase class I"/>
    <property type="match status" value="1"/>
</dbReference>
<feature type="domain" description="4Fe4S-binding SPASM" evidence="8">
    <location>
        <begin position="265"/>
        <end position="330"/>
    </location>
</feature>
<evidence type="ECO:0000256" key="5">
    <source>
        <dbReference type="ARBA" id="ARBA00023004"/>
    </source>
</evidence>
<keyword evidence="4" id="KW-0479">Metal-binding</keyword>
<evidence type="ECO:0000313" key="9">
    <source>
        <dbReference type="EMBL" id="PZE15687.1"/>
    </source>
</evidence>
<dbReference type="GO" id="GO:0003824">
    <property type="term" value="F:catalytic activity"/>
    <property type="evidence" value="ECO:0007669"/>
    <property type="project" value="InterPro"/>
</dbReference>
<dbReference type="CDD" id="cd01335">
    <property type="entry name" value="Radical_SAM"/>
    <property type="match status" value="1"/>
</dbReference>
<dbReference type="SFLD" id="SFLDG01067">
    <property type="entry name" value="SPASM/twitch_domain_containing"/>
    <property type="match status" value="1"/>
</dbReference>
<gene>
    <name evidence="9" type="ORF">DNU06_16715</name>
</gene>
<dbReference type="InterPro" id="IPR034391">
    <property type="entry name" value="AdoMet-like_SPASM_containing"/>
</dbReference>
<evidence type="ECO:0000256" key="2">
    <source>
        <dbReference type="ARBA" id="ARBA00022485"/>
    </source>
</evidence>
<dbReference type="PANTHER" id="PTHR11228:SF7">
    <property type="entry name" value="PQQA PEPTIDE CYCLASE"/>
    <property type="match status" value="1"/>
</dbReference>
<keyword evidence="2" id="KW-0004">4Fe-4S</keyword>
<keyword evidence="5" id="KW-0408">Iron</keyword>
<dbReference type="EMBL" id="QKSB01000019">
    <property type="protein sequence ID" value="PZE15687.1"/>
    <property type="molecule type" value="Genomic_DNA"/>
</dbReference>
<dbReference type="GO" id="GO:0051536">
    <property type="term" value="F:iron-sulfur cluster binding"/>
    <property type="evidence" value="ECO:0007669"/>
    <property type="project" value="UniProtKB-KW"/>
</dbReference>
<dbReference type="InterPro" id="IPR023885">
    <property type="entry name" value="4Fe4S-binding_SPASM_dom"/>
</dbReference>
<accession>A0A2W1MV42</accession>
<dbReference type="OrthoDB" id="9763993at2"/>